<evidence type="ECO:0000256" key="1">
    <source>
        <dbReference type="ARBA" id="ARBA00001936"/>
    </source>
</evidence>
<dbReference type="RefSeq" id="WP_110449788.1">
    <property type="nucleotide sequence ID" value="NZ_CP029479.1"/>
</dbReference>
<evidence type="ECO:0000256" key="6">
    <source>
        <dbReference type="ARBA" id="ARBA00023211"/>
    </source>
</evidence>
<dbReference type="SUPFAM" id="SSF55811">
    <property type="entry name" value="Nudix"/>
    <property type="match status" value="1"/>
</dbReference>
<evidence type="ECO:0000313" key="8">
    <source>
        <dbReference type="EMBL" id="AWM77219.1"/>
    </source>
</evidence>
<dbReference type="PANTHER" id="PTHR12318">
    <property type="entry name" value="TESTOSTERONE-REGULATED PROTEIN RP2"/>
    <property type="match status" value="1"/>
</dbReference>
<evidence type="ECO:0000256" key="3">
    <source>
        <dbReference type="ARBA" id="ARBA00022723"/>
    </source>
</evidence>
<dbReference type="CDD" id="cd18870">
    <property type="entry name" value="NUDIX_AcylCoAdiphos_Nudt19"/>
    <property type="match status" value="1"/>
</dbReference>
<reference evidence="9" key="1">
    <citation type="submission" date="2018-05" db="EMBL/GenBank/DDBJ databases">
        <title>Genome sequencing of Phenylobacterium sp. HYN0004.</title>
        <authorList>
            <person name="Yi H."/>
            <person name="Baek C."/>
        </authorList>
    </citation>
    <scope>NUCLEOTIDE SEQUENCE [LARGE SCALE GENOMIC DNA]</scope>
    <source>
        <strain evidence="9">HYN0004</strain>
    </source>
</reference>
<proteinExistence type="predicted"/>
<comment type="cofactor">
    <cofactor evidence="2">
        <name>Mg(2+)</name>
        <dbReference type="ChEBI" id="CHEBI:18420"/>
    </cofactor>
</comment>
<dbReference type="Gene3D" id="3.90.79.10">
    <property type="entry name" value="Nucleoside Triphosphate Pyrophosphohydrolase"/>
    <property type="match status" value="1"/>
</dbReference>
<dbReference type="InterPro" id="IPR039121">
    <property type="entry name" value="NUDT19"/>
</dbReference>
<dbReference type="GO" id="GO:0016818">
    <property type="term" value="F:hydrolase activity, acting on acid anhydrides, in phosphorus-containing anhydrides"/>
    <property type="evidence" value="ECO:0007669"/>
    <property type="project" value="InterPro"/>
</dbReference>
<dbReference type="GO" id="GO:0046872">
    <property type="term" value="F:metal ion binding"/>
    <property type="evidence" value="ECO:0007669"/>
    <property type="project" value="UniProtKB-KW"/>
</dbReference>
<evidence type="ECO:0000313" key="9">
    <source>
        <dbReference type="Proteomes" id="UP000247763"/>
    </source>
</evidence>
<keyword evidence="5" id="KW-0460">Magnesium</keyword>
<dbReference type="InterPro" id="IPR000086">
    <property type="entry name" value="NUDIX_hydrolase_dom"/>
</dbReference>
<sequence>MTEIAPDSAIKPAATILLLRDAPEFEVLMVKRHHQIDFASGALVFPGGKSHERDHAEAWSQFALGFENFDEVQRPLRIAAIREVFEEAGILLARTPDGGMFRGEAAPMDIRKAVDAGDLSFLDVVRDLGVRLDLTALTVFARWITPPLTPKRFDTWFYAVKAPEDQLAACDGRETVDAEWISPLEVLNLAQSGARKVIFPTRMNVQLLAEASSAEDCIARAQGRALVTVLPKIEDRAGGKVLTLPLDAGYGDVAEPLDRVM</sequence>
<dbReference type="OrthoDB" id="7183442at2"/>
<dbReference type="Proteomes" id="UP000247763">
    <property type="component" value="Chromosome"/>
</dbReference>
<keyword evidence="4 8" id="KW-0378">Hydrolase</keyword>
<evidence type="ECO:0000256" key="4">
    <source>
        <dbReference type="ARBA" id="ARBA00022801"/>
    </source>
</evidence>
<dbReference type="AlphaFoldDB" id="A0A2Z3HWL5"/>
<gene>
    <name evidence="8" type="ORF">HYN04_05245</name>
</gene>
<dbReference type="PROSITE" id="PS51462">
    <property type="entry name" value="NUDIX"/>
    <property type="match status" value="1"/>
</dbReference>
<dbReference type="KEGG" id="phb:HYN04_05245"/>
<evidence type="ECO:0000259" key="7">
    <source>
        <dbReference type="PROSITE" id="PS51462"/>
    </source>
</evidence>
<evidence type="ECO:0000256" key="5">
    <source>
        <dbReference type="ARBA" id="ARBA00022842"/>
    </source>
</evidence>
<keyword evidence="9" id="KW-1185">Reference proteome</keyword>
<dbReference type="InterPro" id="IPR015797">
    <property type="entry name" value="NUDIX_hydrolase-like_dom_sf"/>
</dbReference>
<feature type="domain" description="Nudix hydrolase" evidence="7">
    <location>
        <begin position="9"/>
        <end position="203"/>
    </location>
</feature>
<comment type="cofactor">
    <cofactor evidence="1">
        <name>Mn(2+)</name>
        <dbReference type="ChEBI" id="CHEBI:29035"/>
    </cofactor>
</comment>
<keyword evidence="6" id="KW-0464">Manganese</keyword>
<dbReference type="PANTHER" id="PTHR12318:SF0">
    <property type="entry name" value="ACYL-COENZYME A DIPHOSPHATASE NUDT19"/>
    <property type="match status" value="1"/>
</dbReference>
<accession>A0A2Z3HWL5</accession>
<evidence type="ECO:0000256" key="2">
    <source>
        <dbReference type="ARBA" id="ARBA00001946"/>
    </source>
</evidence>
<organism evidence="8 9">
    <name type="scientific">Phenylobacterium parvum</name>
    <dbReference type="NCBI Taxonomy" id="2201350"/>
    <lineage>
        <taxon>Bacteria</taxon>
        <taxon>Pseudomonadati</taxon>
        <taxon>Pseudomonadota</taxon>
        <taxon>Alphaproteobacteria</taxon>
        <taxon>Caulobacterales</taxon>
        <taxon>Caulobacteraceae</taxon>
        <taxon>Phenylobacterium</taxon>
    </lineage>
</organism>
<name>A0A2Z3HWL5_9CAUL</name>
<dbReference type="EMBL" id="CP029479">
    <property type="protein sequence ID" value="AWM77219.1"/>
    <property type="molecule type" value="Genomic_DNA"/>
</dbReference>
<protein>
    <submittedName>
        <fullName evidence="8">NUDIX hydrolase</fullName>
    </submittedName>
</protein>
<keyword evidence="3" id="KW-0479">Metal-binding</keyword>